<dbReference type="Proteomes" id="UP000199504">
    <property type="component" value="Unassembled WGS sequence"/>
</dbReference>
<dbReference type="PIRSF" id="PIRSF014972">
    <property type="entry name" value="FlK"/>
    <property type="match status" value="1"/>
</dbReference>
<evidence type="ECO:0000256" key="1">
    <source>
        <dbReference type="PIRSR" id="PIRSR014972-1"/>
    </source>
</evidence>
<gene>
    <name evidence="4" type="ORF">GA0070564_101870</name>
</gene>
<dbReference type="InterPro" id="IPR025540">
    <property type="entry name" value="FlK"/>
</dbReference>
<feature type="active site" evidence="1">
    <location>
        <position position="42"/>
    </location>
</feature>
<sequence length="135" mass="14980">MRPIDVGASATHTHQVEAADCATNWGNDLPVLATPVLLWLAEITAMRVIEDHLDDGEMTVGYGHTATHLAATPQGWTVRLHARLTRVDKKLLHFEVTAEDDRDVVFKGEHVRAVVDRDRFVERLDSKALAGPVPR</sequence>
<keyword evidence="5" id="KW-1185">Reference proteome</keyword>
<dbReference type="RefSeq" id="WP_091602737.1">
    <property type="nucleotide sequence ID" value="NZ_FMCX01000001.1"/>
</dbReference>
<feature type="binding site" evidence="2">
    <location>
        <position position="112"/>
    </location>
    <ligand>
        <name>substrate</name>
    </ligand>
</feature>
<evidence type="ECO:0000259" key="3">
    <source>
        <dbReference type="Pfam" id="PF22636"/>
    </source>
</evidence>
<feature type="domain" description="Fluoroacetyl-CoA-specific thioesterase-like" evidence="3">
    <location>
        <begin position="16"/>
        <end position="117"/>
    </location>
</feature>
<dbReference type="AlphaFoldDB" id="A0A1C4V1D1"/>
<protein>
    <submittedName>
        <fullName evidence="4">Predicted thioesterase</fullName>
    </submittedName>
</protein>
<proteinExistence type="predicted"/>
<dbReference type="Gene3D" id="3.10.129.10">
    <property type="entry name" value="Hotdog Thioesterase"/>
    <property type="match status" value="1"/>
</dbReference>
<dbReference type="STRING" id="262898.GA0070564_101870"/>
<evidence type="ECO:0000256" key="2">
    <source>
        <dbReference type="PIRSR" id="PIRSR014972-2"/>
    </source>
</evidence>
<accession>A0A1C4V1D1</accession>
<organism evidence="4 5">
    <name type="scientific">Micromonospora mirobrigensis</name>
    <dbReference type="NCBI Taxonomy" id="262898"/>
    <lineage>
        <taxon>Bacteria</taxon>
        <taxon>Bacillati</taxon>
        <taxon>Actinomycetota</taxon>
        <taxon>Actinomycetes</taxon>
        <taxon>Micromonosporales</taxon>
        <taxon>Micromonosporaceae</taxon>
        <taxon>Micromonospora</taxon>
    </lineage>
</organism>
<reference evidence="5" key="1">
    <citation type="submission" date="2016-06" db="EMBL/GenBank/DDBJ databases">
        <authorList>
            <person name="Varghese N."/>
            <person name="Submissions Spin"/>
        </authorList>
    </citation>
    <scope>NUCLEOTIDE SEQUENCE [LARGE SCALE GENOMIC DNA]</scope>
    <source>
        <strain evidence="5">DSM 44830</strain>
    </source>
</reference>
<evidence type="ECO:0000313" key="4">
    <source>
        <dbReference type="EMBL" id="SCE77605.1"/>
    </source>
</evidence>
<dbReference type="SUPFAM" id="SSF54637">
    <property type="entry name" value="Thioesterase/thiol ester dehydrase-isomerase"/>
    <property type="match status" value="1"/>
</dbReference>
<feature type="active site" evidence="1">
    <location>
        <position position="68"/>
    </location>
</feature>
<dbReference type="EMBL" id="FMCX01000001">
    <property type="protein sequence ID" value="SCE77605.1"/>
    <property type="molecule type" value="Genomic_DNA"/>
</dbReference>
<feature type="binding site" evidence="2">
    <location>
        <position position="61"/>
    </location>
    <ligand>
        <name>CoA</name>
        <dbReference type="ChEBI" id="CHEBI:57287"/>
    </ligand>
</feature>
<dbReference type="Pfam" id="PF22636">
    <property type="entry name" value="FlK"/>
    <property type="match status" value="1"/>
</dbReference>
<dbReference type="PANTHER" id="PTHR36934:SF1">
    <property type="entry name" value="THIOESTERASE DOMAIN-CONTAINING PROTEIN"/>
    <property type="match status" value="1"/>
</dbReference>
<name>A0A1C4V1D1_9ACTN</name>
<dbReference type="InterPro" id="IPR054485">
    <property type="entry name" value="FlK-like_dom"/>
</dbReference>
<dbReference type="InterPro" id="IPR029069">
    <property type="entry name" value="HotDog_dom_sf"/>
</dbReference>
<dbReference type="OrthoDB" id="6902891at2"/>
<feature type="binding site" evidence="2">
    <location>
        <position position="61"/>
    </location>
    <ligand>
        <name>substrate</name>
    </ligand>
</feature>
<dbReference type="PANTHER" id="PTHR36934">
    <property type="entry name" value="BLR0278 PROTEIN"/>
    <property type="match status" value="1"/>
</dbReference>
<evidence type="ECO:0000313" key="5">
    <source>
        <dbReference type="Proteomes" id="UP000199504"/>
    </source>
</evidence>
<feature type="active site" evidence="1">
    <location>
        <position position="34"/>
    </location>
</feature>